<dbReference type="PANTHER" id="PTHR42648:SF28">
    <property type="entry name" value="TRANSPOSON-ENCODED PROTEIN WITH RIBONUCLEASE H-LIKE AND RETROVIRUS ZINC FINGER-LIKE DOMAINS"/>
    <property type="match status" value="1"/>
</dbReference>
<evidence type="ECO:0000313" key="2">
    <source>
        <dbReference type="EMBL" id="CAB4272913.1"/>
    </source>
</evidence>
<accession>A0A6J5U9K1</accession>
<evidence type="ECO:0000313" key="3">
    <source>
        <dbReference type="Proteomes" id="UP000507222"/>
    </source>
</evidence>
<sequence>MSVIWDQLALTEPQWTVDAPLWDTYREETRLVQLLMALRDEFESVRASILHESPLPTMDTAMTKLLTEDTRNGINPDINSVLLPLAPIILFIKEIQIYPNVIYLKFNVVIAKSMDTRNITAQSTTPIAADIQEMIHQALNMKNNDHLMKKQIETGRRVGRLYAVDKLHIPCSPITSLFAASTPTCTPFMSWHSRLGHISFSCLRYMFNKRLLDQSKIDKEPCCVTCRLAKQPALPFNNSTTSSSAPFDLMHSDIWGKAPISSMGGALYYVLFVDDYSRYTWIYILRSRSDFLKIYIEFSTMIQTQFSKTIKVFRSDSGGVYISTSFLDYLKSQGTTPQLSCPETPQQNGVVERKHRHIIETARSLLISSSVPSHFWGESIHTYVFIINRIPSLEISAGIGGVRGRDCVEISAEY</sequence>
<name>A0A6J5U9K1_PRUAR</name>
<dbReference type="Pfam" id="PF13976">
    <property type="entry name" value="gag_pre-integrs"/>
    <property type="match status" value="1"/>
</dbReference>
<dbReference type="Gene3D" id="3.30.420.10">
    <property type="entry name" value="Ribonuclease H-like superfamily/Ribonuclease H"/>
    <property type="match status" value="1"/>
</dbReference>
<gene>
    <name evidence="2" type="ORF">CURHAP_LOCUS19788</name>
</gene>
<dbReference type="PANTHER" id="PTHR42648">
    <property type="entry name" value="TRANSPOSASE, PUTATIVE-RELATED"/>
    <property type="match status" value="1"/>
</dbReference>
<reference evidence="2 3" key="1">
    <citation type="submission" date="2020-05" db="EMBL/GenBank/DDBJ databases">
        <authorList>
            <person name="Campoy J."/>
            <person name="Schneeberger K."/>
            <person name="Spophaly S."/>
        </authorList>
    </citation>
    <scope>NUCLEOTIDE SEQUENCE [LARGE SCALE GENOMIC DNA]</scope>
    <source>
        <strain evidence="2">PruArmRojPasFocal</strain>
    </source>
</reference>
<dbReference type="SUPFAM" id="SSF53098">
    <property type="entry name" value="Ribonuclease H-like"/>
    <property type="match status" value="1"/>
</dbReference>
<dbReference type="PROSITE" id="PS50994">
    <property type="entry name" value="INTEGRASE"/>
    <property type="match status" value="1"/>
</dbReference>
<organism evidence="2 3">
    <name type="scientific">Prunus armeniaca</name>
    <name type="common">Apricot</name>
    <name type="synonym">Armeniaca vulgaris</name>
    <dbReference type="NCBI Taxonomy" id="36596"/>
    <lineage>
        <taxon>Eukaryota</taxon>
        <taxon>Viridiplantae</taxon>
        <taxon>Streptophyta</taxon>
        <taxon>Embryophyta</taxon>
        <taxon>Tracheophyta</taxon>
        <taxon>Spermatophyta</taxon>
        <taxon>Magnoliopsida</taxon>
        <taxon>eudicotyledons</taxon>
        <taxon>Gunneridae</taxon>
        <taxon>Pentapetalae</taxon>
        <taxon>rosids</taxon>
        <taxon>fabids</taxon>
        <taxon>Rosales</taxon>
        <taxon>Rosaceae</taxon>
        <taxon>Amygdaloideae</taxon>
        <taxon>Amygdaleae</taxon>
        <taxon>Prunus</taxon>
    </lineage>
</organism>
<dbReference type="Proteomes" id="UP000507222">
    <property type="component" value="Unassembled WGS sequence"/>
</dbReference>
<dbReference type="InterPro" id="IPR039537">
    <property type="entry name" value="Retrotran_Ty1/copia-like"/>
</dbReference>
<dbReference type="InterPro" id="IPR012337">
    <property type="entry name" value="RNaseH-like_sf"/>
</dbReference>
<evidence type="ECO:0000259" key="1">
    <source>
        <dbReference type="PROSITE" id="PS50994"/>
    </source>
</evidence>
<feature type="domain" description="Integrase catalytic" evidence="1">
    <location>
        <begin position="242"/>
        <end position="412"/>
    </location>
</feature>
<dbReference type="AlphaFoldDB" id="A0A6J5U9K1"/>
<dbReference type="GO" id="GO:0003676">
    <property type="term" value="F:nucleic acid binding"/>
    <property type="evidence" value="ECO:0007669"/>
    <property type="project" value="InterPro"/>
</dbReference>
<dbReference type="GO" id="GO:0015074">
    <property type="term" value="P:DNA integration"/>
    <property type="evidence" value="ECO:0007669"/>
    <property type="project" value="InterPro"/>
</dbReference>
<dbReference type="InterPro" id="IPR025724">
    <property type="entry name" value="GAG-pre-integrase_dom"/>
</dbReference>
<proteinExistence type="predicted"/>
<protein>
    <recommendedName>
        <fullName evidence="1">Integrase catalytic domain-containing protein</fullName>
    </recommendedName>
</protein>
<dbReference type="InterPro" id="IPR001584">
    <property type="entry name" value="Integrase_cat-core"/>
</dbReference>
<dbReference type="EMBL" id="CAEKDK010000003">
    <property type="protein sequence ID" value="CAB4272913.1"/>
    <property type="molecule type" value="Genomic_DNA"/>
</dbReference>
<dbReference type="Pfam" id="PF00665">
    <property type="entry name" value="rve"/>
    <property type="match status" value="1"/>
</dbReference>
<dbReference type="InterPro" id="IPR036397">
    <property type="entry name" value="RNaseH_sf"/>
</dbReference>